<gene>
    <name evidence="3" type="ORF">BECKUNK1418G_GA0071005_101422</name>
    <name evidence="4" type="ORF">BECKUNK1418H_GA0071006_101523</name>
</gene>
<dbReference type="Pfam" id="PF13632">
    <property type="entry name" value="Glyco_trans_2_3"/>
    <property type="match status" value="1"/>
</dbReference>
<keyword evidence="3" id="KW-0808">Transferase</keyword>
<reference evidence="3" key="1">
    <citation type="submission" date="2019-02" db="EMBL/GenBank/DDBJ databases">
        <authorList>
            <person name="Gruber-Vodicka R. H."/>
            <person name="Seah K. B. B."/>
        </authorList>
    </citation>
    <scope>NUCLEOTIDE SEQUENCE</scope>
    <source>
        <strain evidence="4">BECK_BY19</strain>
        <strain evidence="3">BECK_BY8</strain>
    </source>
</reference>
<dbReference type="EMBL" id="CAADFZ010000014">
    <property type="protein sequence ID" value="VFK60905.1"/>
    <property type="molecule type" value="Genomic_DNA"/>
</dbReference>
<evidence type="ECO:0000313" key="3">
    <source>
        <dbReference type="EMBL" id="VFK60905.1"/>
    </source>
</evidence>
<evidence type="ECO:0000259" key="2">
    <source>
        <dbReference type="Pfam" id="PF13632"/>
    </source>
</evidence>
<dbReference type="InterPro" id="IPR029044">
    <property type="entry name" value="Nucleotide-diphossugar_trans"/>
</dbReference>
<name>A0A451A4E7_9GAMM</name>
<protein>
    <submittedName>
        <fullName evidence="3">Glycosyl transferase family 2</fullName>
    </submittedName>
</protein>
<feature type="domain" description="Glycosyltransferase 2-like" evidence="2">
    <location>
        <begin position="182"/>
        <end position="338"/>
    </location>
</feature>
<evidence type="ECO:0000256" key="1">
    <source>
        <dbReference type="SAM" id="MobiDB-lite"/>
    </source>
</evidence>
<feature type="region of interest" description="Disordered" evidence="1">
    <location>
        <begin position="457"/>
        <end position="485"/>
    </location>
</feature>
<dbReference type="GO" id="GO:0016740">
    <property type="term" value="F:transferase activity"/>
    <property type="evidence" value="ECO:0007669"/>
    <property type="project" value="UniProtKB-KW"/>
</dbReference>
<dbReference type="EMBL" id="CAADGD010000015">
    <property type="protein sequence ID" value="VFK69525.1"/>
    <property type="molecule type" value="Genomic_DNA"/>
</dbReference>
<dbReference type="CDD" id="cd00761">
    <property type="entry name" value="Glyco_tranf_GTA_type"/>
    <property type="match status" value="1"/>
</dbReference>
<dbReference type="Gene3D" id="3.90.550.10">
    <property type="entry name" value="Spore Coat Polysaccharide Biosynthesis Protein SpsA, Chain A"/>
    <property type="match status" value="1"/>
</dbReference>
<dbReference type="SUPFAM" id="SSF53448">
    <property type="entry name" value="Nucleotide-diphospho-sugar transferases"/>
    <property type="match status" value="1"/>
</dbReference>
<sequence>MVGWNRCALSTFVRARHYYTLYSTRGHASKGAKDPMRIPFSTERQANGYLRKHGLFPSRITAPARRDLGLVVVIPCYNEPDMESVLDCLWRCARPACSVEVIVVVNASDADDPSVHAQNRRTLIGAERWIAAMTVHGDDALRFHVLDFPALPARHAGVGLARRIGMDEAVARFAAAENPEGVIACLDADCCCDGNYLTALVAHFRDHPKSPGCSIYFEHPLDLAETSDIRAAIAGYELHLRYYAHGLRVAGSPYAHHTVGSSMAVRTRVYEQQGGMNRRKAGEDFYFLQKIMALGGFTDLRATRVLPSPRISTRAPFGTGRAIGDSLKQSDGARYTYAPRIFRDLQKLLSRVGGLYAMGKTGSDLVADPSVMNFSATDSVAAGLPAYVSAFLRARRFDERRIEIRRNAASAAAFEKRFHRWFNALLTLKFIHFATEHHYPKVPVEQAARALLRSGFRSGARDPSDERDSSDKGCSDGVPAEEEIPEQREALLLRYRAIDRGEGGE</sequence>
<organism evidence="3">
    <name type="scientific">Candidatus Kentrum sp. UNK</name>
    <dbReference type="NCBI Taxonomy" id="2126344"/>
    <lineage>
        <taxon>Bacteria</taxon>
        <taxon>Pseudomonadati</taxon>
        <taxon>Pseudomonadota</taxon>
        <taxon>Gammaproteobacteria</taxon>
        <taxon>Candidatus Kentrum</taxon>
    </lineage>
</organism>
<proteinExistence type="predicted"/>
<feature type="compositionally biased region" description="Basic and acidic residues" evidence="1">
    <location>
        <begin position="459"/>
        <end position="474"/>
    </location>
</feature>
<evidence type="ECO:0000313" key="4">
    <source>
        <dbReference type="EMBL" id="VFK69525.1"/>
    </source>
</evidence>
<dbReference type="InterPro" id="IPR001173">
    <property type="entry name" value="Glyco_trans_2-like"/>
</dbReference>
<accession>A0A451A4E7</accession>
<dbReference type="AlphaFoldDB" id="A0A451A4E7"/>